<dbReference type="SUPFAM" id="SSF56317">
    <property type="entry name" value="Carbon-nitrogen hydrolase"/>
    <property type="match status" value="1"/>
</dbReference>
<feature type="non-terminal residue" evidence="1">
    <location>
        <position position="1"/>
    </location>
</feature>
<proteinExistence type="predicted"/>
<protein>
    <recommendedName>
        <fullName evidence="2">CN hydrolase domain-containing protein</fullName>
    </recommendedName>
</protein>
<accession>A0A0F9FJ37</accession>
<organism evidence="1">
    <name type="scientific">marine sediment metagenome</name>
    <dbReference type="NCBI Taxonomy" id="412755"/>
    <lineage>
        <taxon>unclassified sequences</taxon>
        <taxon>metagenomes</taxon>
        <taxon>ecological metagenomes</taxon>
    </lineage>
</organism>
<dbReference type="EMBL" id="LAZR01030220">
    <property type="protein sequence ID" value="KKL57270.1"/>
    <property type="molecule type" value="Genomic_DNA"/>
</dbReference>
<dbReference type="Gene3D" id="3.60.110.10">
    <property type="entry name" value="Carbon-nitrogen hydrolase"/>
    <property type="match status" value="1"/>
</dbReference>
<comment type="caution">
    <text evidence="1">The sequence shown here is derived from an EMBL/GenBank/DDBJ whole genome shotgun (WGS) entry which is preliminary data.</text>
</comment>
<reference evidence="1" key="1">
    <citation type="journal article" date="2015" name="Nature">
        <title>Complex archaea that bridge the gap between prokaryotes and eukaryotes.</title>
        <authorList>
            <person name="Spang A."/>
            <person name="Saw J.H."/>
            <person name="Jorgensen S.L."/>
            <person name="Zaremba-Niedzwiedzka K."/>
            <person name="Martijn J."/>
            <person name="Lind A.E."/>
            <person name="van Eijk R."/>
            <person name="Schleper C."/>
            <person name="Guy L."/>
            <person name="Ettema T.J."/>
        </authorList>
    </citation>
    <scope>NUCLEOTIDE SEQUENCE</scope>
</reference>
<dbReference type="PANTHER" id="PTHR46044:SF1">
    <property type="entry name" value="CN HYDROLASE DOMAIN-CONTAINING PROTEIN"/>
    <property type="match status" value="1"/>
</dbReference>
<evidence type="ECO:0008006" key="2">
    <source>
        <dbReference type="Google" id="ProtNLM"/>
    </source>
</evidence>
<dbReference type="AlphaFoldDB" id="A0A0F9FJ37"/>
<dbReference type="PANTHER" id="PTHR46044">
    <property type="entry name" value="NITRILASE"/>
    <property type="match status" value="1"/>
</dbReference>
<dbReference type="InterPro" id="IPR036526">
    <property type="entry name" value="C-N_Hydrolase_sf"/>
</dbReference>
<gene>
    <name evidence="1" type="ORF">LCGC14_2237060</name>
</gene>
<name>A0A0F9FJ37_9ZZZZ</name>
<dbReference type="InterPro" id="IPR044149">
    <property type="entry name" value="Nitrilases_CHs"/>
</dbReference>
<dbReference type="GO" id="GO:0003824">
    <property type="term" value="F:catalytic activity"/>
    <property type="evidence" value="ECO:0007669"/>
    <property type="project" value="InterPro"/>
</dbReference>
<evidence type="ECO:0000313" key="1">
    <source>
        <dbReference type="EMBL" id="KKL57270.1"/>
    </source>
</evidence>
<sequence>GKGVELYLAPTADMRETWQPTIRHIALEGRCFVLSCNQFYTRTDLPPAWGDLPEMAELPDIVCRGGSAIVVARSDDTEVFFGPLHAQVFLRDLKIRVTMNPDEGEWENLAWARKRAMAVISAPLVFPLVLTALVELYDKLGREAGRNALQRELRTLIGVTNLQGGL</sequence>